<keyword evidence="2" id="KW-0238">DNA-binding</keyword>
<dbReference type="GO" id="GO:0003677">
    <property type="term" value="F:DNA binding"/>
    <property type="evidence" value="ECO:0007669"/>
    <property type="project" value="UniProtKB-KW"/>
</dbReference>
<sequence length="284" mass="30653">MPHDGHAAAPPPPPAPEPEPEPTWTRRDDKFLELLLVTHSIVSIHHYASGIIGKSLAQMERRCRFMFAELRHVLEALDVETPPEWDMEIAATTAAAPAAEGEAPEAATPYAPPVAAAADSALPTAVGGGGSRSEGRQVRRKKKKAEMWTPDEHRYFLAGLDKYKGNWKAMSLEYLPSRSASQIASHYQKYQNREKQRERDECRRASIHDITEPASAAAVAAAGGEAAAARRKDDGDDLPRAEASARGQEGEPRDPVQSGEPTRGDGPGAGEEFPGPDDPGTLLT</sequence>
<feature type="compositionally biased region" description="Low complexity" evidence="5">
    <location>
        <begin position="214"/>
        <end position="227"/>
    </location>
</feature>
<feature type="compositionally biased region" description="Basic and acidic residues" evidence="5">
    <location>
        <begin position="228"/>
        <end position="240"/>
    </location>
</feature>
<feature type="region of interest" description="Disordered" evidence="5">
    <location>
        <begin position="207"/>
        <end position="284"/>
    </location>
</feature>
<dbReference type="Pfam" id="PF00249">
    <property type="entry name" value="Myb_DNA-binding"/>
    <property type="match status" value="1"/>
</dbReference>
<feature type="region of interest" description="Disordered" evidence="5">
    <location>
        <begin position="1"/>
        <end position="25"/>
    </location>
</feature>
<dbReference type="NCBIfam" id="TIGR01557">
    <property type="entry name" value="myb_SHAQKYF"/>
    <property type="match status" value="1"/>
</dbReference>
<dbReference type="EMBL" id="PQIB02000007">
    <property type="protein sequence ID" value="RLN07524.1"/>
    <property type="molecule type" value="Genomic_DNA"/>
</dbReference>
<dbReference type="SUPFAM" id="SSF46689">
    <property type="entry name" value="Homeodomain-like"/>
    <property type="match status" value="1"/>
</dbReference>
<dbReference type="PANTHER" id="PTHR44042">
    <property type="entry name" value="DUPLICATED HOMEODOMAIN-LIKE SUPERFAMILY PROTEIN-RELATED"/>
    <property type="match status" value="1"/>
</dbReference>
<dbReference type="CDD" id="cd00167">
    <property type="entry name" value="SANT"/>
    <property type="match status" value="1"/>
</dbReference>
<reference evidence="10" key="1">
    <citation type="journal article" date="2019" name="Nat. Commun.">
        <title>The genome of broomcorn millet.</title>
        <authorList>
            <person name="Zou C."/>
            <person name="Miki D."/>
            <person name="Li D."/>
            <person name="Tang Q."/>
            <person name="Xiao L."/>
            <person name="Rajput S."/>
            <person name="Deng P."/>
            <person name="Jia W."/>
            <person name="Huang R."/>
            <person name="Zhang M."/>
            <person name="Sun Y."/>
            <person name="Hu J."/>
            <person name="Fu X."/>
            <person name="Schnable P.S."/>
            <person name="Li F."/>
            <person name="Zhang H."/>
            <person name="Feng B."/>
            <person name="Zhu X."/>
            <person name="Liu R."/>
            <person name="Schnable J.C."/>
            <person name="Zhu J.-K."/>
            <person name="Zhang H."/>
        </authorList>
    </citation>
    <scope>NUCLEOTIDE SEQUENCE [LARGE SCALE GENOMIC DNA]</scope>
</reference>
<feature type="region of interest" description="Disordered" evidence="5">
    <location>
        <begin position="121"/>
        <end position="145"/>
    </location>
</feature>
<dbReference type="InterPro" id="IPR017884">
    <property type="entry name" value="SANT_dom"/>
</dbReference>
<protein>
    <submittedName>
        <fullName evidence="9">Transcription factor DIVARICATA-like</fullName>
    </submittedName>
</protein>
<dbReference type="SMART" id="SM00717">
    <property type="entry name" value="SANT"/>
    <property type="match status" value="1"/>
</dbReference>
<comment type="caution">
    <text evidence="9">The sequence shown here is derived from an EMBL/GenBank/DDBJ whole genome shotgun (WGS) entry which is preliminary data.</text>
</comment>
<dbReference type="PROSITE" id="PS51293">
    <property type="entry name" value="SANT"/>
    <property type="match status" value="1"/>
</dbReference>
<evidence type="ECO:0000313" key="10">
    <source>
        <dbReference type="Proteomes" id="UP000275267"/>
    </source>
</evidence>
<feature type="domain" description="HTH myb-type" evidence="8">
    <location>
        <begin position="140"/>
        <end position="195"/>
    </location>
</feature>
<evidence type="ECO:0000259" key="7">
    <source>
        <dbReference type="PROSITE" id="PS51293"/>
    </source>
</evidence>
<dbReference type="InterPro" id="IPR009057">
    <property type="entry name" value="Homeodomain-like_sf"/>
</dbReference>
<dbReference type="PROSITE" id="PS51294">
    <property type="entry name" value="HTH_MYB"/>
    <property type="match status" value="1"/>
</dbReference>
<evidence type="ECO:0000256" key="4">
    <source>
        <dbReference type="ARBA" id="ARBA00023242"/>
    </source>
</evidence>
<evidence type="ECO:0000256" key="1">
    <source>
        <dbReference type="ARBA" id="ARBA00023015"/>
    </source>
</evidence>
<evidence type="ECO:0000256" key="3">
    <source>
        <dbReference type="ARBA" id="ARBA00023163"/>
    </source>
</evidence>
<keyword evidence="10" id="KW-1185">Reference proteome</keyword>
<dbReference type="PANTHER" id="PTHR44042:SF62">
    <property type="entry name" value="OS02G0511200 PROTEIN"/>
    <property type="match status" value="1"/>
</dbReference>
<name>A0A3L6RQC0_PANMI</name>
<accession>A0A3L6RQC0</accession>
<dbReference type="InterPro" id="IPR006447">
    <property type="entry name" value="Myb_dom_plants"/>
</dbReference>
<dbReference type="AlphaFoldDB" id="A0A3L6RQC0"/>
<dbReference type="Gene3D" id="1.10.10.60">
    <property type="entry name" value="Homeodomain-like"/>
    <property type="match status" value="1"/>
</dbReference>
<proteinExistence type="predicted"/>
<dbReference type="PROSITE" id="PS50090">
    <property type="entry name" value="MYB_LIKE"/>
    <property type="match status" value="1"/>
</dbReference>
<gene>
    <name evidence="9" type="ORF">C2845_PM11G05010</name>
</gene>
<keyword evidence="3" id="KW-0804">Transcription</keyword>
<dbReference type="OrthoDB" id="118550at2759"/>
<dbReference type="STRING" id="4540.A0A3L6RQC0"/>
<feature type="domain" description="SANT" evidence="7">
    <location>
        <begin position="143"/>
        <end position="195"/>
    </location>
</feature>
<evidence type="ECO:0000259" key="8">
    <source>
        <dbReference type="PROSITE" id="PS51294"/>
    </source>
</evidence>
<organism evidence="9 10">
    <name type="scientific">Panicum miliaceum</name>
    <name type="common">Proso millet</name>
    <name type="synonym">Broomcorn millet</name>
    <dbReference type="NCBI Taxonomy" id="4540"/>
    <lineage>
        <taxon>Eukaryota</taxon>
        <taxon>Viridiplantae</taxon>
        <taxon>Streptophyta</taxon>
        <taxon>Embryophyta</taxon>
        <taxon>Tracheophyta</taxon>
        <taxon>Spermatophyta</taxon>
        <taxon>Magnoliopsida</taxon>
        <taxon>Liliopsida</taxon>
        <taxon>Poales</taxon>
        <taxon>Poaceae</taxon>
        <taxon>PACMAD clade</taxon>
        <taxon>Panicoideae</taxon>
        <taxon>Panicodae</taxon>
        <taxon>Paniceae</taxon>
        <taxon>Panicinae</taxon>
        <taxon>Panicum</taxon>
        <taxon>Panicum sect. Panicum</taxon>
    </lineage>
</organism>
<evidence type="ECO:0000313" key="9">
    <source>
        <dbReference type="EMBL" id="RLN07524.1"/>
    </source>
</evidence>
<dbReference type="InterPro" id="IPR001005">
    <property type="entry name" value="SANT/Myb"/>
</dbReference>
<keyword evidence="1" id="KW-0805">Transcription regulation</keyword>
<evidence type="ECO:0000256" key="2">
    <source>
        <dbReference type="ARBA" id="ARBA00023125"/>
    </source>
</evidence>
<evidence type="ECO:0000256" key="5">
    <source>
        <dbReference type="SAM" id="MobiDB-lite"/>
    </source>
</evidence>
<dbReference type="InterPro" id="IPR017930">
    <property type="entry name" value="Myb_dom"/>
</dbReference>
<dbReference type="Proteomes" id="UP000275267">
    <property type="component" value="Unassembled WGS sequence"/>
</dbReference>
<feature type="domain" description="Myb-like" evidence="6">
    <location>
        <begin position="140"/>
        <end position="191"/>
    </location>
</feature>
<keyword evidence="4" id="KW-0539">Nucleus</keyword>
<evidence type="ECO:0000259" key="6">
    <source>
        <dbReference type="PROSITE" id="PS50090"/>
    </source>
</evidence>